<dbReference type="GO" id="GO:0006635">
    <property type="term" value="P:fatty acid beta-oxidation"/>
    <property type="evidence" value="ECO:0007669"/>
    <property type="project" value="TreeGrafter"/>
</dbReference>
<organism evidence="6 7">
    <name type="scientific">Eiseniibacteriota bacterium</name>
    <dbReference type="NCBI Taxonomy" id="2212470"/>
    <lineage>
        <taxon>Bacteria</taxon>
        <taxon>Candidatus Eiseniibacteriota</taxon>
    </lineage>
</organism>
<name>A0A933WBL1_UNCEI</name>
<dbReference type="PANTHER" id="PTHR48075">
    <property type="entry name" value="3-HYDROXYACYL-COA DEHYDROGENASE FAMILY PROTEIN"/>
    <property type="match status" value="1"/>
</dbReference>
<evidence type="ECO:0000259" key="5">
    <source>
        <dbReference type="Pfam" id="PF02737"/>
    </source>
</evidence>
<dbReference type="InterPro" id="IPR006108">
    <property type="entry name" value="3HC_DH_C"/>
</dbReference>
<reference evidence="6" key="1">
    <citation type="submission" date="2020-07" db="EMBL/GenBank/DDBJ databases">
        <title>Huge and variable diversity of episymbiotic CPR bacteria and DPANN archaea in groundwater ecosystems.</title>
        <authorList>
            <person name="He C.Y."/>
            <person name="Keren R."/>
            <person name="Whittaker M."/>
            <person name="Farag I.F."/>
            <person name="Doudna J."/>
            <person name="Cate J.H.D."/>
            <person name="Banfield J.F."/>
        </authorList>
    </citation>
    <scope>NUCLEOTIDE SEQUENCE</scope>
    <source>
        <strain evidence="6">NC_groundwater_1813_Pr3_B-0.1um_71_17</strain>
    </source>
</reference>
<dbReference type="InterPro" id="IPR006180">
    <property type="entry name" value="3-OHacyl-CoA_DH_CS"/>
</dbReference>
<dbReference type="GO" id="GO:0008691">
    <property type="term" value="F:3-hydroxybutyryl-CoA dehydrogenase activity"/>
    <property type="evidence" value="ECO:0007669"/>
    <property type="project" value="TreeGrafter"/>
</dbReference>
<dbReference type="AlphaFoldDB" id="A0A933WBL1"/>
<dbReference type="GO" id="GO:0070403">
    <property type="term" value="F:NAD+ binding"/>
    <property type="evidence" value="ECO:0007669"/>
    <property type="project" value="InterPro"/>
</dbReference>
<dbReference type="InterPro" id="IPR013328">
    <property type="entry name" value="6PGD_dom2"/>
</dbReference>
<evidence type="ECO:0000313" key="6">
    <source>
        <dbReference type="EMBL" id="MBI5170444.1"/>
    </source>
</evidence>
<dbReference type="Pfam" id="PF02737">
    <property type="entry name" value="3HCDH_N"/>
    <property type="match status" value="1"/>
</dbReference>
<dbReference type="InterPro" id="IPR036291">
    <property type="entry name" value="NAD(P)-bd_dom_sf"/>
</dbReference>
<evidence type="ECO:0000256" key="3">
    <source>
        <dbReference type="PIRSR" id="PIRSR000105-1"/>
    </source>
</evidence>
<feature type="domain" description="3-hydroxyacyl-CoA dehydrogenase NAD binding" evidence="5">
    <location>
        <begin position="5"/>
        <end position="183"/>
    </location>
</feature>
<dbReference type="FunFam" id="3.40.50.720:FF:000009">
    <property type="entry name" value="Fatty oxidation complex, alpha subunit"/>
    <property type="match status" value="1"/>
</dbReference>
<accession>A0A933WBL1</accession>
<evidence type="ECO:0000313" key="7">
    <source>
        <dbReference type="Proteomes" id="UP000696931"/>
    </source>
</evidence>
<evidence type="ECO:0000259" key="4">
    <source>
        <dbReference type="Pfam" id="PF00725"/>
    </source>
</evidence>
<feature type="domain" description="3-hydroxyacyl-CoA dehydrogenase C-terminal" evidence="4">
    <location>
        <begin position="186"/>
        <end position="282"/>
    </location>
</feature>
<evidence type="ECO:0000256" key="2">
    <source>
        <dbReference type="ARBA" id="ARBA00023002"/>
    </source>
</evidence>
<dbReference type="PIRSF" id="PIRSF000105">
    <property type="entry name" value="HCDH"/>
    <property type="match status" value="1"/>
</dbReference>
<dbReference type="InterPro" id="IPR006176">
    <property type="entry name" value="3-OHacyl-CoA_DH_NAD-bd"/>
</dbReference>
<dbReference type="EMBL" id="JACRIW010000093">
    <property type="protein sequence ID" value="MBI5170444.1"/>
    <property type="molecule type" value="Genomic_DNA"/>
</dbReference>
<sequence>MAIQKIGVIGCGLMGSGIAQVSAQAGFTTVVREVSPNALEKGLGSIYKFLQAGIDKGKVPQFELDKVKKNLSGTTELKDLADCDLVVEAATENLGLKKELFGALDAICKPETIFASNTSSLSITEMSGFTKRPERVIGLHFFNPVPLMKLVEIVKTVRTDGAVVADANAWCMAIGKTAVNCGDSTGFVVNRLLVPYMLDAIRVFEQGLASRDDIDNAMKLGCGYPMGPLFLTDYVGLDTTYYISEIMFDEFKEPRFAAPPLLKRMVLAGLHGRKSGRGFYDWTANPPK</sequence>
<dbReference type="InterPro" id="IPR008927">
    <property type="entry name" value="6-PGluconate_DH-like_C_sf"/>
</dbReference>
<dbReference type="SUPFAM" id="SSF51735">
    <property type="entry name" value="NAD(P)-binding Rossmann-fold domains"/>
    <property type="match status" value="1"/>
</dbReference>
<dbReference type="PANTHER" id="PTHR48075:SF5">
    <property type="entry name" value="3-HYDROXYBUTYRYL-COA DEHYDROGENASE"/>
    <property type="match status" value="1"/>
</dbReference>
<dbReference type="Pfam" id="PF00725">
    <property type="entry name" value="3HCDH"/>
    <property type="match status" value="1"/>
</dbReference>
<dbReference type="Proteomes" id="UP000696931">
    <property type="component" value="Unassembled WGS sequence"/>
</dbReference>
<comment type="similarity">
    <text evidence="1">Belongs to the 3-hydroxyacyl-CoA dehydrogenase family.</text>
</comment>
<dbReference type="Gene3D" id="3.40.50.720">
    <property type="entry name" value="NAD(P)-binding Rossmann-like Domain"/>
    <property type="match status" value="1"/>
</dbReference>
<proteinExistence type="inferred from homology"/>
<gene>
    <name evidence="6" type="ORF">HZA61_13225</name>
</gene>
<dbReference type="InterPro" id="IPR022694">
    <property type="entry name" value="3-OHacyl-CoA_DH"/>
</dbReference>
<dbReference type="NCBIfam" id="NF005875">
    <property type="entry name" value="PRK07819.1"/>
    <property type="match status" value="1"/>
</dbReference>
<dbReference type="PROSITE" id="PS00067">
    <property type="entry name" value="3HCDH"/>
    <property type="match status" value="1"/>
</dbReference>
<feature type="site" description="Important for catalytic activity" evidence="3">
    <location>
        <position position="140"/>
    </location>
</feature>
<evidence type="ECO:0000256" key="1">
    <source>
        <dbReference type="ARBA" id="ARBA00009463"/>
    </source>
</evidence>
<keyword evidence="2" id="KW-0560">Oxidoreductase</keyword>
<dbReference type="SUPFAM" id="SSF48179">
    <property type="entry name" value="6-phosphogluconate dehydrogenase C-terminal domain-like"/>
    <property type="match status" value="1"/>
</dbReference>
<comment type="caution">
    <text evidence="6">The sequence shown here is derived from an EMBL/GenBank/DDBJ whole genome shotgun (WGS) entry which is preliminary data.</text>
</comment>
<dbReference type="Gene3D" id="1.10.1040.10">
    <property type="entry name" value="N-(1-d-carboxylethyl)-l-norvaline Dehydrogenase, domain 2"/>
    <property type="match status" value="1"/>
</dbReference>
<protein>
    <submittedName>
        <fullName evidence="6">3-hydroxybutyryl-CoA dehydrogenase</fullName>
    </submittedName>
</protein>